<feature type="signal peptide" evidence="2">
    <location>
        <begin position="1"/>
        <end position="22"/>
    </location>
</feature>
<keyword evidence="1" id="KW-0812">Transmembrane</keyword>
<proteinExistence type="predicted"/>
<gene>
    <name evidence="3" type="ORF">LtaPh_3518000</name>
</gene>
<evidence type="ECO:0000256" key="1">
    <source>
        <dbReference type="SAM" id="Phobius"/>
    </source>
</evidence>
<protein>
    <submittedName>
        <fullName evidence="3">Unspecified product</fullName>
    </submittedName>
</protein>
<reference evidence="3" key="1">
    <citation type="submission" date="2019-11" db="EMBL/GenBank/DDBJ databases">
        <title>Leishmania tarentolae CDS.</title>
        <authorList>
            <person name="Goto Y."/>
            <person name="Yamagishi J."/>
        </authorList>
    </citation>
    <scope>NUCLEOTIDE SEQUENCE [LARGE SCALE GENOMIC DNA]</scope>
    <source>
        <strain evidence="3">Parrot Tar II</strain>
    </source>
</reference>
<organism evidence="3 4">
    <name type="scientific">Leishmania tarentolae</name>
    <name type="common">Sauroleishmania tarentolae</name>
    <dbReference type="NCBI Taxonomy" id="5689"/>
    <lineage>
        <taxon>Eukaryota</taxon>
        <taxon>Discoba</taxon>
        <taxon>Euglenozoa</taxon>
        <taxon>Kinetoplastea</taxon>
        <taxon>Metakinetoplastina</taxon>
        <taxon>Trypanosomatida</taxon>
        <taxon>Trypanosomatidae</taxon>
        <taxon>Leishmaniinae</taxon>
        <taxon>Leishmania</taxon>
        <taxon>lizard Leishmania</taxon>
    </lineage>
</organism>
<feature type="chain" id="PRO_5024951010" evidence="2">
    <location>
        <begin position="23"/>
        <end position="476"/>
    </location>
</feature>
<dbReference type="EMBL" id="BLBS01000056">
    <property type="protein sequence ID" value="GET92682.1"/>
    <property type="molecule type" value="Genomic_DNA"/>
</dbReference>
<accession>A0A640KT30</accession>
<keyword evidence="4" id="KW-1185">Reference proteome</keyword>
<dbReference type="AlphaFoldDB" id="A0A640KT30"/>
<keyword evidence="2" id="KW-0732">Signal</keyword>
<dbReference type="OrthoDB" id="260927at2759"/>
<comment type="caution">
    <text evidence="3">The sequence shown here is derived from an EMBL/GenBank/DDBJ whole genome shotgun (WGS) entry which is preliminary data.</text>
</comment>
<dbReference type="Proteomes" id="UP000419144">
    <property type="component" value="Unassembled WGS sequence"/>
</dbReference>
<dbReference type="VEuPathDB" id="TriTrypDB:LtaPh_3518000"/>
<evidence type="ECO:0000313" key="4">
    <source>
        <dbReference type="Proteomes" id="UP000419144"/>
    </source>
</evidence>
<name>A0A640KT30_LEITA</name>
<sequence>MVSQNLLLVAVAMCILPLITLGVNGVKLAIISSGAPSELLQIASIVRAAYQRNHSTLVLVDTLKLSSCEDVLERSLCAPVICPQGRCYDNSQDPSGAFLAVLRKRNFSPDIVIAAVFLDKADWISEKLGVPLVILSENAEDVPSIQSTSLHILPLSLGERYPLLDTVASAIHGFAASAQDLIGFGALPNSYMIRHIITQGIPGIDITGPICPNVHPVGFLRGDSEPMTKRSFVEMDTYVESCGGRFIYANLQAENNVHGQQLYRALLAVANETNTCVIWYIPAAKISSLRFRRFSEDQRVKVTDGTFAAPSYALRRHKPVLVLTSNLKEILYDAVLAESPIVYVGGGRFSCSPLRNADIGTCLATSRADDIVSAVRSLYNNSSVREHVQAARRMGFLMGGAEKAIKVVELAAAMGVGSMDFMCERNILMSPYGYDTVIAVSVTFLLGLLCSLGFHCCKLVLKRQPVGEGNSKVSLL</sequence>
<keyword evidence="1" id="KW-1133">Transmembrane helix</keyword>
<evidence type="ECO:0000256" key="2">
    <source>
        <dbReference type="SAM" id="SignalP"/>
    </source>
</evidence>
<keyword evidence="1" id="KW-0472">Membrane</keyword>
<evidence type="ECO:0000313" key="3">
    <source>
        <dbReference type="EMBL" id="GET92682.1"/>
    </source>
</evidence>
<dbReference type="SUPFAM" id="SSF53756">
    <property type="entry name" value="UDP-Glycosyltransferase/glycogen phosphorylase"/>
    <property type="match status" value="1"/>
</dbReference>
<feature type="transmembrane region" description="Helical" evidence="1">
    <location>
        <begin position="432"/>
        <end position="454"/>
    </location>
</feature>